<comment type="caution">
    <text evidence="1">The sequence shown here is derived from an EMBL/GenBank/DDBJ whole genome shotgun (WGS) entry which is preliminary data.</text>
</comment>
<protein>
    <submittedName>
        <fullName evidence="1">Uncharacterized protein</fullName>
    </submittedName>
</protein>
<dbReference type="Proteomes" id="UP000030428">
    <property type="component" value="Unassembled WGS sequence"/>
</dbReference>
<evidence type="ECO:0000313" key="1">
    <source>
        <dbReference type="EMBL" id="KHD07823.1"/>
    </source>
</evidence>
<reference evidence="1 2" key="1">
    <citation type="journal article" date="2016" name="Front. Microbiol.">
        <title>Single-Cell (Meta-)Genomics of a Dimorphic Candidatus Thiomargarita nelsonii Reveals Genomic Plasticity.</title>
        <authorList>
            <person name="Flood B.E."/>
            <person name="Fliss P."/>
            <person name="Jones D.S."/>
            <person name="Dick G.J."/>
            <person name="Jain S."/>
            <person name="Kaster A.K."/>
            <person name="Winkel M."/>
            <person name="Mussmann M."/>
            <person name="Bailey J."/>
        </authorList>
    </citation>
    <scope>NUCLEOTIDE SEQUENCE [LARGE SCALE GENOMIC DNA]</scope>
    <source>
        <strain evidence="1">Hydrate Ridge</strain>
    </source>
</reference>
<gene>
    <name evidence="1" type="ORF">PN36_29760</name>
</gene>
<name>A0A0A6PAU3_9GAMM</name>
<keyword evidence="2" id="KW-1185">Reference proteome</keyword>
<sequence>MNAIQYVSDNSGVPTGVIVPMELWGEIKSERKLETTVDALAEIAKLAQPLGPADLARHFEHYAGKRIADEPTK</sequence>
<evidence type="ECO:0000313" key="2">
    <source>
        <dbReference type="Proteomes" id="UP000030428"/>
    </source>
</evidence>
<dbReference type="AlphaFoldDB" id="A0A0A6PAU3"/>
<dbReference type="EMBL" id="JSZA02000209">
    <property type="protein sequence ID" value="KHD07823.1"/>
    <property type="molecule type" value="Genomic_DNA"/>
</dbReference>
<organism evidence="1 2">
    <name type="scientific">Candidatus Thiomargarita nelsonii</name>
    <dbReference type="NCBI Taxonomy" id="1003181"/>
    <lineage>
        <taxon>Bacteria</taxon>
        <taxon>Pseudomonadati</taxon>
        <taxon>Pseudomonadota</taxon>
        <taxon>Gammaproteobacteria</taxon>
        <taxon>Thiotrichales</taxon>
        <taxon>Thiotrichaceae</taxon>
        <taxon>Thiomargarita</taxon>
    </lineage>
</organism>
<proteinExistence type="predicted"/>
<accession>A0A0A6PAU3</accession>